<dbReference type="VEuPathDB" id="VectorBase:SCAU009742"/>
<evidence type="ECO:0000313" key="2">
    <source>
        <dbReference type="EnsemblMetazoa" id="SCAU009742-PA"/>
    </source>
</evidence>
<evidence type="ECO:0000313" key="3">
    <source>
        <dbReference type="Proteomes" id="UP000095300"/>
    </source>
</evidence>
<keyword evidence="3" id="KW-1185">Reference proteome</keyword>
<keyword evidence="1" id="KW-0732">Signal</keyword>
<dbReference type="STRING" id="35570.A0A1I8PNS1"/>
<sequence>MAKVCTILVLLTSCALIQNASAQNALELESELQGYLPSNRGQSKFSLQAAKDLLERKCSKVLLNSTASTQFEKFERAGHKFFECVSNIANATEVLEEVEAARPTGDLDLVIVKYCQRIPQAKKCLNEFNEQLLVCLTPSERIENANMMRIFTSLLDALCHKNGDSIALFIAEEGPECLEANKDNIVECMNATFAVYLPDEVPAELPELVIGSKQCIELHDFEQCVLNYLEKCKEVTPSGIVESVFRYLRRETICQVEIEKVTSKHQRNGAMLAPKLAWPMFAILAAILASQSGVKFLL</sequence>
<feature type="signal peptide" evidence="1">
    <location>
        <begin position="1"/>
        <end position="22"/>
    </location>
</feature>
<dbReference type="KEGG" id="scac:106084169"/>
<dbReference type="Proteomes" id="UP000095300">
    <property type="component" value="Unassembled WGS sequence"/>
</dbReference>
<dbReference type="EnsemblMetazoa" id="SCAU009742-RA">
    <property type="protein sequence ID" value="SCAU009742-PA"/>
    <property type="gene ID" value="SCAU009742"/>
</dbReference>
<organism evidence="2 3">
    <name type="scientific">Stomoxys calcitrans</name>
    <name type="common">Stable fly</name>
    <name type="synonym">Conops calcitrans</name>
    <dbReference type="NCBI Taxonomy" id="35570"/>
    <lineage>
        <taxon>Eukaryota</taxon>
        <taxon>Metazoa</taxon>
        <taxon>Ecdysozoa</taxon>
        <taxon>Arthropoda</taxon>
        <taxon>Hexapoda</taxon>
        <taxon>Insecta</taxon>
        <taxon>Pterygota</taxon>
        <taxon>Neoptera</taxon>
        <taxon>Endopterygota</taxon>
        <taxon>Diptera</taxon>
        <taxon>Brachycera</taxon>
        <taxon>Muscomorpha</taxon>
        <taxon>Muscoidea</taxon>
        <taxon>Muscidae</taxon>
        <taxon>Stomoxys</taxon>
    </lineage>
</organism>
<protein>
    <submittedName>
        <fullName evidence="2">Uncharacterized protein</fullName>
    </submittedName>
</protein>
<dbReference type="PANTHER" id="PTHR20997">
    <property type="entry name" value="EG:BACR42I17.2 PROTEIN-RELATED"/>
    <property type="match status" value="1"/>
</dbReference>
<dbReference type="OrthoDB" id="6512861at2759"/>
<accession>A0A1I8PNS1</accession>
<name>A0A1I8PNS1_STOCA</name>
<dbReference type="PANTHER" id="PTHR20997:SF2">
    <property type="entry name" value="EG:BACR42I17.2 PROTEIN-RELATED"/>
    <property type="match status" value="1"/>
</dbReference>
<gene>
    <name evidence="2" type="primary">106084169</name>
</gene>
<dbReference type="AlphaFoldDB" id="A0A1I8PNS1"/>
<reference evidence="2" key="1">
    <citation type="submission" date="2020-05" db="UniProtKB">
        <authorList>
            <consortium name="EnsemblMetazoa"/>
        </authorList>
    </citation>
    <scope>IDENTIFICATION</scope>
    <source>
        <strain evidence="2">USDA</strain>
    </source>
</reference>
<feature type="chain" id="PRO_5009326954" evidence="1">
    <location>
        <begin position="23"/>
        <end position="298"/>
    </location>
</feature>
<evidence type="ECO:0000256" key="1">
    <source>
        <dbReference type="SAM" id="SignalP"/>
    </source>
</evidence>
<dbReference type="InterPro" id="IPR009832">
    <property type="entry name" value="DUF1397"/>
</dbReference>
<dbReference type="Pfam" id="PF07165">
    <property type="entry name" value="DUF1397"/>
    <property type="match status" value="1"/>
</dbReference>
<proteinExistence type="predicted"/>